<evidence type="ECO:0000256" key="1">
    <source>
        <dbReference type="SAM" id="Phobius"/>
    </source>
</evidence>
<accession>A0A4P6HX52</accession>
<feature type="transmembrane region" description="Helical" evidence="1">
    <location>
        <begin position="12"/>
        <end position="35"/>
    </location>
</feature>
<gene>
    <name evidence="3" type="ORF">C3Y92_00615</name>
</gene>
<keyword evidence="4" id="KW-1185">Reference proteome</keyword>
<dbReference type="Gene3D" id="1.10.287.70">
    <property type="match status" value="1"/>
</dbReference>
<dbReference type="KEGG" id="dcb:C3Y92_00615"/>
<dbReference type="SUPFAM" id="SSF81324">
    <property type="entry name" value="Voltage-gated potassium channels"/>
    <property type="match status" value="1"/>
</dbReference>
<keyword evidence="1" id="KW-1133">Transmembrane helix</keyword>
<reference evidence="3 4" key="1">
    <citation type="submission" date="2018-02" db="EMBL/GenBank/DDBJ databases">
        <title>Genome sequence of Desulfovibrio carbinolicus DSM 3852.</title>
        <authorList>
            <person name="Wilbanks E."/>
            <person name="Skennerton C.T."/>
            <person name="Orphan V.J."/>
        </authorList>
    </citation>
    <scope>NUCLEOTIDE SEQUENCE [LARGE SCALE GENOMIC DNA]</scope>
    <source>
        <strain evidence="3 4">DSM 3852</strain>
    </source>
</reference>
<dbReference type="InterPro" id="IPR036291">
    <property type="entry name" value="NAD(P)-bd_dom_sf"/>
</dbReference>
<dbReference type="InterPro" id="IPR013099">
    <property type="entry name" value="K_chnl_dom"/>
</dbReference>
<protein>
    <submittedName>
        <fullName evidence="3">Metal transporter</fullName>
    </submittedName>
</protein>
<dbReference type="PANTHER" id="PTHR43833:SF9">
    <property type="entry name" value="POTASSIUM CHANNEL PROTEIN YUGO-RELATED"/>
    <property type="match status" value="1"/>
</dbReference>
<dbReference type="PANTHER" id="PTHR43833">
    <property type="entry name" value="POTASSIUM CHANNEL PROTEIN 2-RELATED-RELATED"/>
    <property type="match status" value="1"/>
</dbReference>
<feature type="domain" description="Potassium channel" evidence="2">
    <location>
        <begin position="26"/>
        <end position="100"/>
    </location>
</feature>
<feature type="transmembrane region" description="Helical" evidence="1">
    <location>
        <begin position="47"/>
        <end position="64"/>
    </location>
</feature>
<feature type="transmembrane region" description="Helical" evidence="1">
    <location>
        <begin position="76"/>
        <end position="100"/>
    </location>
</feature>
<sequence>MNAPTAFLRHLFASTLATATALVAAILLLASLGFYFVELRDIPGRTLFDALWWAMTTLSTVGYGDIVPATVPGRLIGMGIMGAGIGIMAALTGNLASALIERRNRKRLGLLPVKTAGHSIVLGCNAHAPGLIKALAAAAPPTRGPAVALVAQLTPEAFAELAADLGLEERLTFCRGNPAQESVVARAAPAAARAAYILSQDGLSPEEADQQTLLTALTFRSLAPKVQLYAEALLETNRKHLARAGVDVTLVRGDLTERALETMGEHPALWHFLERLLGTSGHRAMRARAMSHDEKALRWSALVGQALAAGDGLPVAVFRLRRDITIKELLDADSALDQFILEMFAAYGQEGRLGRQGPAVAVNPGDGLDLADFDGLILLETQAPPAKAHAPAGDGEQP</sequence>
<evidence type="ECO:0000259" key="2">
    <source>
        <dbReference type="Pfam" id="PF07885"/>
    </source>
</evidence>
<dbReference type="EMBL" id="CP026538">
    <property type="protein sequence ID" value="QAZ65819.1"/>
    <property type="molecule type" value="Genomic_DNA"/>
</dbReference>
<keyword evidence="1" id="KW-0812">Transmembrane</keyword>
<evidence type="ECO:0000313" key="3">
    <source>
        <dbReference type="EMBL" id="QAZ65819.1"/>
    </source>
</evidence>
<dbReference type="RefSeq" id="WP_129348508.1">
    <property type="nucleotide sequence ID" value="NZ_CP026538.1"/>
</dbReference>
<dbReference type="Proteomes" id="UP000293296">
    <property type="component" value="Chromosome"/>
</dbReference>
<dbReference type="Pfam" id="PF07885">
    <property type="entry name" value="Ion_trans_2"/>
    <property type="match status" value="1"/>
</dbReference>
<dbReference type="AlphaFoldDB" id="A0A4P6HX52"/>
<dbReference type="OrthoDB" id="9799090at2"/>
<dbReference type="SUPFAM" id="SSF51735">
    <property type="entry name" value="NAD(P)-binding Rossmann-fold domains"/>
    <property type="match status" value="1"/>
</dbReference>
<evidence type="ECO:0000313" key="4">
    <source>
        <dbReference type="Proteomes" id="UP000293296"/>
    </source>
</evidence>
<dbReference type="InterPro" id="IPR050721">
    <property type="entry name" value="Trk_Ktr_HKT_K-transport"/>
</dbReference>
<proteinExistence type="predicted"/>
<keyword evidence="1" id="KW-0472">Membrane</keyword>
<name>A0A4P6HX52_9BACT</name>
<organism evidence="3 4">
    <name type="scientific">Solidesulfovibrio carbinolicus</name>
    <dbReference type="NCBI Taxonomy" id="296842"/>
    <lineage>
        <taxon>Bacteria</taxon>
        <taxon>Pseudomonadati</taxon>
        <taxon>Thermodesulfobacteriota</taxon>
        <taxon>Desulfovibrionia</taxon>
        <taxon>Desulfovibrionales</taxon>
        <taxon>Desulfovibrionaceae</taxon>
        <taxon>Solidesulfovibrio</taxon>
    </lineage>
</organism>
<dbReference type="Gene3D" id="3.40.50.720">
    <property type="entry name" value="NAD(P)-binding Rossmann-like Domain"/>
    <property type="match status" value="1"/>
</dbReference>